<protein>
    <recommendedName>
        <fullName evidence="3">DNA topoisomerase (ATP-hydrolyzing)</fullName>
        <ecNumber evidence="3">5.6.2.2</ecNumber>
    </recommendedName>
</protein>
<sequence length="76" mass="8083">EIHSEENVSAAEVIMTVLHAGGKFDDNSYKVSGGLHGVGVSVVNALSEKVELTIHRGGHIHTQTYRHGEPQAPLAV</sequence>
<organism evidence="9 10">
    <name type="scientific">Vibrio parahaemolyticus</name>
    <dbReference type="NCBI Taxonomy" id="670"/>
    <lineage>
        <taxon>Bacteria</taxon>
        <taxon>Pseudomonadati</taxon>
        <taxon>Pseudomonadota</taxon>
        <taxon>Gammaproteobacteria</taxon>
        <taxon>Vibrionales</taxon>
        <taxon>Vibrionaceae</taxon>
        <taxon>Vibrio</taxon>
    </lineage>
</organism>
<evidence type="ECO:0000313" key="9">
    <source>
        <dbReference type="EMBL" id="NMU84794.1"/>
    </source>
</evidence>
<keyword evidence="4" id="KW-0547">Nucleotide-binding</keyword>
<keyword evidence="6" id="KW-0799">Topoisomerase</keyword>
<evidence type="ECO:0000313" key="10">
    <source>
        <dbReference type="Proteomes" id="UP000518904"/>
    </source>
</evidence>
<dbReference type="GO" id="GO:0006265">
    <property type="term" value="P:DNA topological change"/>
    <property type="evidence" value="ECO:0007669"/>
    <property type="project" value="TreeGrafter"/>
</dbReference>
<evidence type="ECO:0000256" key="4">
    <source>
        <dbReference type="ARBA" id="ARBA00022741"/>
    </source>
</evidence>
<keyword evidence="8" id="KW-0413">Isomerase</keyword>
<proteinExistence type="inferred from homology"/>
<name>A0A7Y0SJU3_VIBPH</name>
<comment type="catalytic activity">
    <reaction evidence="1">
        <text>ATP-dependent breakage, passage and rejoining of double-stranded DNA.</text>
        <dbReference type="EC" id="5.6.2.2"/>
    </reaction>
</comment>
<dbReference type="EC" id="5.6.2.2" evidence="3"/>
<comment type="caution">
    <text evidence="9">The sequence shown here is derived from an EMBL/GenBank/DDBJ whole genome shotgun (WGS) entry which is preliminary data.</text>
</comment>
<dbReference type="EMBL" id="JABCLB010002152">
    <property type="protein sequence ID" value="NMU84794.1"/>
    <property type="molecule type" value="Genomic_DNA"/>
</dbReference>
<evidence type="ECO:0000256" key="8">
    <source>
        <dbReference type="ARBA" id="ARBA00023235"/>
    </source>
</evidence>
<feature type="non-terminal residue" evidence="9">
    <location>
        <position position="76"/>
    </location>
</feature>
<keyword evidence="5" id="KW-0067">ATP-binding</keyword>
<evidence type="ECO:0000256" key="2">
    <source>
        <dbReference type="ARBA" id="ARBA00010708"/>
    </source>
</evidence>
<comment type="similarity">
    <text evidence="2">Belongs to the type II topoisomerase GyrB family.</text>
</comment>
<reference evidence="9 10" key="1">
    <citation type="submission" date="2020-04" db="EMBL/GenBank/DDBJ databases">
        <title>Whole-genome sequencing of Vibrio spp. from China reveals different genetic environments of blaCTX-M-14 among diverse lineages.</title>
        <authorList>
            <person name="Zheng Z."/>
            <person name="Ye L."/>
            <person name="Chen S."/>
        </authorList>
    </citation>
    <scope>NUCLEOTIDE SEQUENCE [LARGE SCALE GENOMIC DNA]</scope>
    <source>
        <strain evidence="9 10">Vb0551</strain>
    </source>
</reference>
<evidence type="ECO:0000256" key="3">
    <source>
        <dbReference type="ARBA" id="ARBA00012895"/>
    </source>
</evidence>
<evidence type="ECO:0000256" key="6">
    <source>
        <dbReference type="ARBA" id="ARBA00023029"/>
    </source>
</evidence>
<accession>A0A7Y0SJU3</accession>
<dbReference type="Proteomes" id="UP000518904">
    <property type="component" value="Unassembled WGS sequence"/>
</dbReference>
<evidence type="ECO:0000256" key="7">
    <source>
        <dbReference type="ARBA" id="ARBA00023125"/>
    </source>
</evidence>
<evidence type="ECO:0000256" key="5">
    <source>
        <dbReference type="ARBA" id="ARBA00022840"/>
    </source>
</evidence>
<feature type="non-terminal residue" evidence="9">
    <location>
        <position position="1"/>
    </location>
</feature>
<gene>
    <name evidence="9" type="ORF">HKB16_18185</name>
</gene>
<keyword evidence="7" id="KW-0238">DNA-binding</keyword>
<dbReference type="GO" id="GO:0005524">
    <property type="term" value="F:ATP binding"/>
    <property type="evidence" value="ECO:0007669"/>
    <property type="project" value="UniProtKB-KW"/>
</dbReference>
<dbReference type="GO" id="GO:0003677">
    <property type="term" value="F:DNA binding"/>
    <property type="evidence" value="ECO:0007669"/>
    <property type="project" value="UniProtKB-KW"/>
</dbReference>
<dbReference type="AlphaFoldDB" id="A0A7Y0SJU3"/>
<dbReference type="SUPFAM" id="SSF55874">
    <property type="entry name" value="ATPase domain of HSP90 chaperone/DNA topoisomerase II/histidine kinase"/>
    <property type="match status" value="1"/>
</dbReference>
<dbReference type="GO" id="GO:0003918">
    <property type="term" value="F:DNA topoisomerase type II (double strand cut, ATP-hydrolyzing) activity"/>
    <property type="evidence" value="ECO:0007669"/>
    <property type="project" value="UniProtKB-EC"/>
</dbReference>
<dbReference type="PANTHER" id="PTHR45866:SF1">
    <property type="entry name" value="DNA GYRASE SUBUNIT B, MITOCHONDRIAL"/>
    <property type="match status" value="1"/>
</dbReference>
<dbReference type="PANTHER" id="PTHR45866">
    <property type="entry name" value="DNA GYRASE/TOPOISOMERASE SUBUNIT B"/>
    <property type="match status" value="1"/>
</dbReference>
<evidence type="ECO:0000256" key="1">
    <source>
        <dbReference type="ARBA" id="ARBA00000185"/>
    </source>
</evidence>
<dbReference type="InterPro" id="IPR036890">
    <property type="entry name" value="HATPase_C_sf"/>
</dbReference>
<dbReference type="Gene3D" id="3.30.565.10">
    <property type="entry name" value="Histidine kinase-like ATPase, C-terminal domain"/>
    <property type="match status" value="1"/>
</dbReference>